<evidence type="ECO:0000313" key="2">
    <source>
        <dbReference type="EMBL" id="MER6432080.1"/>
    </source>
</evidence>
<evidence type="ECO:0000313" key="3">
    <source>
        <dbReference type="Proteomes" id="UP001470023"/>
    </source>
</evidence>
<evidence type="ECO:0000256" key="1">
    <source>
        <dbReference type="SAM" id="MobiDB-lite"/>
    </source>
</evidence>
<feature type="region of interest" description="Disordered" evidence="1">
    <location>
        <begin position="346"/>
        <end position="384"/>
    </location>
</feature>
<accession>A0ABV1UEK8</accession>
<keyword evidence="3" id="KW-1185">Reference proteome</keyword>
<organism evidence="2 3">
    <name type="scientific">Streptomyces sp. 900105245</name>
    <dbReference type="NCBI Taxonomy" id="3154379"/>
    <lineage>
        <taxon>Bacteria</taxon>
        <taxon>Bacillati</taxon>
        <taxon>Actinomycetota</taxon>
        <taxon>Actinomycetes</taxon>
        <taxon>Kitasatosporales</taxon>
        <taxon>Streptomycetaceae</taxon>
        <taxon>Streptomyces</taxon>
    </lineage>
</organism>
<gene>
    <name evidence="2" type="ORF">ABT272_30795</name>
</gene>
<name>A0ABV1UEK8_9ACTN</name>
<dbReference type="RefSeq" id="WP_352064921.1">
    <property type="nucleotide sequence ID" value="NZ_JBEPAZ010000037.1"/>
</dbReference>
<comment type="caution">
    <text evidence="2">The sequence shown here is derived from an EMBL/GenBank/DDBJ whole genome shotgun (WGS) entry which is preliminary data.</text>
</comment>
<reference evidence="2 3" key="1">
    <citation type="submission" date="2024-06" db="EMBL/GenBank/DDBJ databases">
        <title>The Natural Products Discovery Center: Release of the First 8490 Sequenced Strains for Exploring Actinobacteria Biosynthetic Diversity.</title>
        <authorList>
            <person name="Kalkreuter E."/>
            <person name="Kautsar S.A."/>
            <person name="Yang D."/>
            <person name="Bader C.D."/>
            <person name="Teijaro C.N."/>
            <person name="Fluegel L."/>
            <person name="Davis C.M."/>
            <person name="Simpson J.R."/>
            <person name="Lauterbach L."/>
            <person name="Steele A.D."/>
            <person name="Gui C."/>
            <person name="Meng S."/>
            <person name="Li G."/>
            <person name="Viehrig K."/>
            <person name="Ye F."/>
            <person name="Su P."/>
            <person name="Kiefer A.F."/>
            <person name="Nichols A."/>
            <person name="Cepeda A.J."/>
            <person name="Yan W."/>
            <person name="Fan B."/>
            <person name="Jiang Y."/>
            <person name="Adhikari A."/>
            <person name="Zheng C.-J."/>
            <person name="Schuster L."/>
            <person name="Cowan T.M."/>
            <person name="Smanski M.J."/>
            <person name="Chevrette M.G."/>
            <person name="De Carvalho L.P.S."/>
            <person name="Shen B."/>
        </authorList>
    </citation>
    <scope>NUCLEOTIDE SEQUENCE [LARGE SCALE GENOMIC DNA]</scope>
    <source>
        <strain evidence="2 3">NPDC001166</strain>
    </source>
</reference>
<protein>
    <submittedName>
        <fullName evidence="2">Uncharacterized protein</fullName>
    </submittedName>
</protein>
<dbReference type="EMBL" id="JBEPAZ010000037">
    <property type="protein sequence ID" value="MER6432080.1"/>
    <property type="molecule type" value="Genomic_DNA"/>
</dbReference>
<sequence length="384" mass="40981">MAADDPDARRPAGDTVRAAINWFSTDRSPTRQTIEQPDGPIAPGRLLDSARFDIQVNHLLGGETAGQAQALVSAQAQWLIRWMPRDHHPPSLDSAQQAGRAWGILIASDIEGLPDQDVLADVAARTGITRRAANEIHSQALRTSAAYNRADLLVEYDHAPDEVLIRDWNQLAACGPELPEAASRAQDVLELLTARVTGADDHDWMDATVQQAAQVYASVIRAQPLLASVATVIPDPGHPDTAEEQARLVELVQQGPLSAAATAAARARAVQEWADGDAEAEPDRTRTVEAAAPGTRTLLRLNEALAKLAHGTGLSAFAAMDPQRVGQVVNAIGQLSTRMRTILGTAKSSPDTAGEHQDPQRPQHQQHPPTPGQSLGGNTPRATP</sequence>
<proteinExistence type="predicted"/>
<dbReference type="Proteomes" id="UP001470023">
    <property type="component" value="Unassembled WGS sequence"/>
</dbReference>